<reference evidence="2 3" key="1">
    <citation type="journal article" date="2017" name="Genome Biol. Evol.">
        <title>Phytophthora megakarya and P. palmivora, closely related causal agents of cacao black pod rot, underwent increases in genome sizes and gene numbers by different mechanisms.</title>
        <authorList>
            <person name="Ali S.S."/>
            <person name="Shao J."/>
            <person name="Lary D.J."/>
            <person name="Kronmiller B."/>
            <person name="Shen D."/>
            <person name="Strem M.D."/>
            <person name="Amoako-Attah I."/>
            <person name="Akrofi A.Y."/>
            <person name="Begoude B.A."/>
            <person name="Ten Hoopen G.M."/>
            <person name="Coulibaly K."/>
            <person name="Kebe B.I."/>
            <person name="Melnick R.L."/>
            <person name="Guiltinan M.J."/>
            <person name="Tyler B.M."/>
            <person name="Meinhardt L.W."/>
            <person name="Bailey B.A."/>
        </authorList>
    </citation>
    <scope>NUCLEOTIDE SEQUENCE [LARGE SCALE GENOMIC DNA]</scope>
    <source>
        <strain evidence="3">sbr112.9</strain>
    </source>
</reference>
<dbReference type="PANTHER" id="PTHR35796">
    <property type="entry name" value="HYPOTHETICAL CYTOSOLIC PROTEIN"/>
    <property type="match status" value="1"/>
</dbReference>
<comment type="caution">
    <text evidence="2">The sequence shown here is derived from an EMBL/GenBank/DDBJ whole genome shotgun (WGS) entry which is preliminary data.</text>
</comment>
<gene>
    <name evidence="2" type="ORF">PHPALM_31939</name>
</gene>
<evidence type="ECO:0000256" key="1">
    <source>
        <dbReference type="SAM" id="Coils"/>
    </source>
</evidence>
<feature type="non-terminal residue" evidence="2">
    <location>
        <position position="1"/>
    </location>
</feature>
<keyword evidence="1" id="KW-0175">Coiled coil</keyword>
<name>A0A2P4X1C4_9STRA</name>
<feature type="coiled-coil region" evidence="1">
    <location>
        <begin position="315"/>
        <end position="342"/>
    </location>
</feature>
<accession>A0A2P4X1C4</accession>
<evidence type="ECO:0000313" key="3">
    <source>
        <dbReference type="Proteomes" id="UP000237271"/>
    </source>
</evidence>
<keyword evidence="3" id="KW-1185">Reference proteome</keyword>
<protein>
    <submittedName>
        <fullName evidence="2">M96 mating-specific protein family</fullName>
    </submittedName>
</protein>
<proteinExistence type="predicted"/>
<sequence length="680" mass="76086">AVTAAVWNHFKGSEKHRGVVYENATKHLETSSDTIMEAFTMEFLGKTTTADFRVKQVVRRFVETDKQVVVWVSIGHALDPDNSPFSSFGFVDKGYVVTRRPTSIAPGHGDFTVLQMCSLVSPQMAAGCRIDMTAAGDFTEFVLNVVAANTTTSQELIENVLLDQALHKRHAPSGTRQGKMAFLLEGEADETLAAAMAFLDEQQKPTTGEEVDECPVLPSLDDPEAADVLDALSAELPALADKALKNISWTAAIPTPKLISQRRFKRHQVVPCSSSFPLPTTATKPPNATQKKPYVRKKPLGYNPNKARDERKQELLYLRQKVTDMEMELQKLQEIKEASRANAHSTTQSTISVTALATSHCSDDGIPRVWEKMCARQLERRVKAERENARLKVVLEGQIKIAKSMEQILKKRTVLRAMESCGSNKRTKHTNGVPRSVDPRVDAKIFEVLLAGVEASYREVDAVFEANGLGRTEAQKSDAQMRDGVNGMYLEIFANKMLPFGMHATGEAVWQHFKGTDIPYRWYHSKSAGSIESTEDTMVECFGMEMYDAKSNTTAEFNVKQILRRYVEEDRVVVVWRSHIEPLEFSNKRFAGIHFQEKGYVVIKPRAHNYDSTDDDDFTLVQTCYIITPDLSDQSLNEDTKTGALTEFVMSSTAANISASNEMIENVLLDQALQQRKQRE</sequence>
<evidence type="ECO:0000313" key="2">
    <source>
        <dbReference type="EMBL" id="POM59343.1"/>
    </source>
</evidence>
<dbReference type="PANTHER" id="PTHR35796:SF3">
    <property type="entry name" value="BHLH DOMAIN-CONTAINING PROTEIN"/>
    <property type="match status" value="1"/>
</dbReference>
<dbReference type="Proteomes" id="UP000237271">
    <property type="component" value="Unassembled WGS sequence"/>
</dbReference>
<dbReference type="AlphaFoldDB" id="A0A2P4X1C4"/>
<dbReference type="EMBL" id="NCKW01017207">
    <property type="protein sequence ID" value="POM59343.1"/>
    <property type="molecule type" value="Genomic_DNA"/>
</dbReference>
<dbReference type="OrthoDB" id="64619at2759"/>
<organism evidence="2 3">
    <name type="scientific">Phytophthora palmivora</name>
    <dbReference type="NCBI Taxonomy" id="4796"/>
    <lineage>
        <taxon>Eukaryota</taxon>
        <taxon>Sar</taxon>
        <taxon>Stramenopiles</taxon>
        <taxon>Oomycota</taxon>
        <taxon>Peronosporomycetes</taxon>
        <taxon>Peronosporales</taxon>
        <taxon>Peronosporaceae</taxon>
        <taxon>Phytophthora</taxon>
    </lineage>
</organism>